<proteinExistence type="predicted"/>
<evidence type="ECO:0000313" key="2">
    <source>
        <dbReference type="Proteomes" id="UP000198504"/>
    </source>
</evidence>
<protein>
    <submittedName>
        <fullName evidence="1">L-rhamnose mutarotase</fullName>
    </submittedName>
</protein>
<dbReference type="Proteomes" id="UP000198504">
    <property type="component" value="Unassembled WGS sequence"/>
</dbReference>
<dbReference type="SUPFAM" id="SSF54909">
    <property type="entry name" value="Dimeric alpha+beta barrel"/>
    <property type="match status" value="1"/>
</dbReference>
<name>A0A1H9DA58_9ACTN</name>
<dbReference type="InterPro" id="IPR008000">
    <property type="entry name" value="Rham/fucose_mutarotase"/>
</dbReference>
<dbReference type="AlphaFoldDB" id="A0A1H9DA58"/>
<reference evidence="2" key="1">
    <citation type="submission" date="2016-10" db="EMBL/GenBank/DDBJ databases">
        <authorList>
            <person name="Varghese N."/>
            <person name="Submissions S."/>
        </authorList>
    </citation>
    <scope>NUCLEOTIDE SEQUENCE [LARGE SCALE GENOMIC DNA]</scope>
    <source>
        <strain evidence="2">CGMCC 4.6856</strain>
    </source>
</reference>
<dbReference type="RefSeq" id="WP_091178337.1">
    <property type="nucleotide sequence ID" value="NZ_FOFA01000002.1"/>
</dbReference>
<keyword evidence="2" id="KW-1185">Reference proteome</keyword>
<dbReference type="Pfam" id="PF05336">
    <property type="entry name" value="rhaM"/>
    <property type="match status" value="1"/>
</dbReference>
<dbReference type="PANTHER" id="PTHR34389">
    <property type="entry name" value="L-RHAMNOSE MUTAROTASE"/>
    <property type="match status" value="1"/>
</dbReference>
<accession>A0A1H9DA58</accession>
<dbReference type="PANTHER" id="PTHR34389:SF2">
    <property type="entry name" value="L-RHAMNOSE MUTAROTASE"/>
    <property type="match status" value="1"/>
</dbReference>
<evidence type="ECO:0000313" key="1">
    <source>
        <dbReference type="EMBL" id="SEQ10386.1"/>
    </source>
</evidence>
<dbReference type="EMBL" id="FOFA01000002">
    <property type="protein sequence ID" value="SEQ10386.1"/>
    <property type="molecule type" value="Genomic_DNA"/>
</dbReference>
<gene>
    <name evidence="1" type="ORF">SAMN05421756_102481</name>
</gene>
<sequence>MAEYCLVGHVDPARLDEYREVHARVWPELLVALRDAGWRRYSLFLRDDGTLIGYVEADDLDEAQARVAGTEVNRRWQAAMAELFATDGAPDEAWERVPQVFQLERQLAQAEQPAT</sequence>
<dbReference type="GO" id="GO:0019301">
    <property type="term" value="P:rhamnose catabolic process"/>
    <property type="evidence" value="ECO:0007669"/>
    <property type="project" value="TreeGrafter"/>
</dbReference>
<dbReference type="Gene3D" id="3.30.70.100">
    <property type="match status" value="1"/>
</dbReference>
<dbReference type="OrthoDB" id="9799608at2"/>
<dbReference type="STRING" id="1036181.SAMN05421756_102481"/>
<organism evidence="1 2">
    <name type="scientific">Microlunatus flavus</name>
    <dbReference type="NCBI Taxonomy" id="1036181"/>
    <lineage>
        <taxon>Bacteria</taxon>
        <taxon>Bacillati</taxon>
        <taxon>Actinomycetota</taxon>
        <taxon>Actinomycetes</taxon>
        <taxon>Propionibacteriales</taxon>
        <taxon>Propionibacteriaceae</taxon>
        <taxon>Microlunatus</taxon>
    </lineage>
</organism>
<dbReference type="InterPro" id="IPR011008">
    <property type="entry name" value="Dimeric_a/b-barrel"/>
</dbReference>
<dbReference type="GO" id="GO:0016857">
    <property type="term" value="F:racemase and epimerase activity, acting on carbohydrates and derivatives"/>
    <property type="evidence" value="ECO:0007669"/>
    <property type="project" value="InterPro"/>
</dbReference>